<keyword evidence="3" id="KW-1185">Reference proteome</keyword>
<evidence type="ECO:0000313" key="2">
    <source>
        <dbReference type="EMBL" id="GEK85901.1"/>
    </source>
</evidence>
<accession>A0A511AGR8</accession>
<evidence type="ECO:0000313" key="3">
    <source>
        <dbReference type="Proteomes" id="UP000321225"/>
    </source>
</evidence>
<dbReference type="OrthoDB" id="4559359at2"/>
<keyword evidence="1" id="KW-0472">Membrane</keyword>
<reference evidence="2 3" key="1">
    <citation type="submission" date="2019-07" db="EMBL/GenBank/DDBJ databases">
        <title>Whole genome shotgun sequence of Microbacterium aerolatum NBRC 103071.</title>
        <authorList>
            <person name="Hosoyama A."/>
            <person name="Uohara A."/>
            <person name="Ohji S."/>
            <person name="Ichikawa N."/>
        </authorList>
    </citation>
    <scope>NUCLEOTIDE SEQUENCE [LARGE SCALE GENOMIC DNA]</scope>
    <source>
        <strain evidence="2 3">NBRC 103071</strain>
    </source>
</reference>
<dbReference type="Proteomes" id="UP000321225">
    <property type="component" value="Unassembled WGS sequence"/>
</dbReference>
<protein>
    <recommendedName>
        <fullName evidence="4">DUF2178 domain-containing protein</fullName>
    </recommendedName>
</protein>
<organism evidence="2 3">
    <name type="scientific">Microbacterium aerolatum</name>
    <dbReference type="NCBI Taxonomy" id="153731"/>
    <lineage>
        <taxon>Bacteria</taxon>
        <taxon>Bacillati</taxon>
        <taxon>Actinomycetota</taxon>
        <taxon>Actinomycetes</taxon>
        <taxon>Micrococcales</taxon>
        <taxon>Microbacteriaceae</taxon>
        <taxon>Microbacterium</taxon>
    </lineage>
</organism>
<keyword evidence="1" id="KW-1133">Transmembrane helix</keyword>
<proteinExistence type="predicted"/>
<dbReference type="RefSeq" id="WP_147038511.1">
    <property type="nucleotide sequence ID" value="NZ_BJUW01000003.1"/>
</dbReference>
<keyword evidence="1" id="KW-0812">Transmembrane</keyword>
<dbReference type="EMBL" id="BJUW01000003">
    <property type="protein sequence ID" value="GEK85901.1"/>
    <property type="molecule type" value="Genomic_DNA"/>
</dbReference>
<sequence>MVYAERTVWATLIATAVIIPGYIVVILQQAGDGPLTSVDWFPIMLWAIGISIVGAIVIGILWGIVIGLRDPNGATTSDIRDRDIDRMGGRVEHSLLVITGLGVIALCAVGADVFWIANAMFIGFAISAFVGGVARVIAYRRGLA</sequence>
<comment type="caution">
    <text evidence="2">The sequence shown here is derived from an EMBL/GenBank/DDBJ whole genome shotgun (WGS) entry which is preliminary data.</text>
</comment>
<feature type="transmembrane region" description="Helical" evidence="1">
    <location>
        <begin position="117"/>
        <end position="138"/>
    </location>
</feature>
<evidence type="ECO:0000256" key="1">
    <source>
        <dbReference type="SAM" id="Phobius"/>
    </source>
</evidence>
<gene>
    <name evidence="2" type="ORF">MAE01_10770</name>
</gene>
<evidence type="ECO:0008006" key="4">
    <source>
        <dbReference type="Google" id="ProtNLM"/>
    </source>
</evidence>
<feature type="transmembrane region" description="Helical" evidence="1">
    <location>
        <begin position="7"/>
        <end position="31"/>
    </location>
</feature>
<feature type="transmembrane region" description="Helical" evidence="1">
    <location>
        <begin position="89"/>
        <end position="111"/>
    </location>
</feature>
<feature type="transmembrane region" description="Helical" evidence="1">
    <location>
        <begin position="43"/>
        <end position="68"/>
    </location>
</feature>
<dbReference type="AlphaFoldDB" id="A0A511AGR8"/>
<name>A0A511AGR8_9MICO</name>